<accession>A0A3N0WZG4</accession>
<dbReference type="PANTHER" id="PTHR13604">
    <property type="entry name" value="DC12-RELATED"/>
    <property type="match status" value="1"/>
</dbReference>
<name>A0A3N0WZG4_9FLAO</name>
<keyword evidence="2 8" id="KW-0645">Protease</keyword>
<evidence type="ECO:0000256" key="7">
    <source>
        <dbReference type="ARBA" id="ARBA00023239"/>
    </source>
</evidence>
<comment type="similarity">
    <text evidence="1 8">Belongs to the SOS response-associated peptidase family.</text>
</comment>
<dbReference type="Pfam" id="PF02586">
    <property type="entry name" value="SRAP"/>
    <property type="match status" value="1"/>
</dbReference>
<evidence type="ECO:0000256" key="4">
    <source>
        <dbReference type="ARBA" id="ARBA00022801"/>
    </source>
</evidence>
<evidence type="ECO:0000256" key="2">
    <source>
        <dbReference type="ARBA" id="ARBA00022670"/>
    </source>
</evidence>
<dbReference type="InterPro" id="IPR003738">
    <property type="entry name" value="SRAP"/>
</dbReference>
<evidence type="ECO:0000313" key="10">
    <source>
        <dbReference type="Proteomes" id="UP000270224"/>
    </source>
</evidence>
<dbReference type="Gene3D" id="3.90.1680.10">
    <property type="entry name" value="SOS response associated peptidase-like"/>
    <property type="match status" value="1"/>
</dbReference>
<evidence type="ECO:0000256" key="3">
    <source>
        <dbReference type="ARBA" id="ARBA00022763"/>
    </source>
</evidence>
<dbReference type="AlphaFoldDB" id="A0A3N0WZG4"/>
<gene>
    <name evidence="9" type="ORF">EGI11_00885</name>
</gene>
<keyword evidence="3" id="KW-0227">DNA damage</keyword>
<dbReference type="GO" id="GO:0106300">
    <property type="term" value="P:protein-DNA covalent cross-linking repair"/>
    <property type="evidence" value="ECO:0007669"/>
    <property type="project" value="InterPro"/>
</dbReference>
<keyword evidence="6" id="KW-0238">DNA-binding</keyword>
<dbReference type="GO" id="GO:0003697">
    <property type="term" value="F:single-stranded DNA binding"/>
    <property type="evidence" value="ECO:0007669"/>
    <property type="project" value="InterPro"/>
</dbReference>
<dbReference type="Proteomes" id="UP000270224">
    <property type="component" value="Unassembled WGS sequence"/>
</dbReference>
<comment type="caution">
    <text evidence="9">The sequence shown here is derived from an EMBL/GenBank/DDBJ whole genome shotgun (WGS) entry which is preliminary data.</text>
</comment>
<evidence type="ECO:0000256" key="1">
    <source>
        <dbReference type="ARBA" id="ARBA00008136"/>
    </source>
</evidence>
<evidence type="ECO:0000256" key="5">
    <source>
        <dbReference type="ARBA" id="ARBA00023124"/>
    </source>
</evidence>
<proteinExistence type="inferred from homology"/>
<keyword evidence="5" id="KW-0190">Covalent protein-DNA linkage</keyword>
<dbReference type="SUPFAM" id="SSF143081">
    <property type="entry name" value="BB1717-like"/>
    <property type="match status" value="1"/>
</dbReference>
<dbReference type="OrthoDB" id="9782620at2"/>
<organism evidence="9 10">
    <name type="scientific">Kaistella daneshvariae</name>
    <dbReference type="NCBI Taxonomy" id="2487074"/>
    <lineage>
        <taxon>Bacteria</taxon>
        <taxon>Pseudomonadati</taxon>
        <taxon>Bacteroidota</taxon>
        <taxon>Flavobacteriia</taxon>
        <taxon>Flavobacteriales</taxon>
        <taxon>Weeksellaceae</taxon>
        <taxon>Chryseobacterium group</taxon>
        <taxon>Kaistella</taxon>
    </lineage>
</organism>
<dbReference type="GO" id="GO:0016829">
    <property type="term" value="F:lyase activity"/>
    <property type="evidence" value="ECO:0007669"/>
    <property type="project" value="UniProtKB-KW"/>
</dbReference>
<protein>
    <recommendedName>
        <fullName evidence="8">Abasic site processing protein</fullName>
        <ecNumber evidence="8">3.4.-.-</ecNumber>
    </recommendedName>
</protein>
<dbReference type="EC" id="3.4.-.-" evidence="8"/>
<dbReference type="InterPro" id="IPR036590">
    <property type="entry name" value="SRAP-like"/>
</dbReference>
<keyword evidence="4 8" id="KW-0378">Hydrolase</keyword>
<dbReference type="PANTHER" id="PTHR13604:SF0">
    <property type="entry name" value="ABASIC SITE PROCESSING PROTEIN HMCES"/>
    <property type="match status" value="1"/>
</dbReference>
<dbReference type="GO" id="GO:0008233">
    <property type="term" value="F:peptidase activity"/>
    <property type="evidence" value="ECO:0007669"/>
    <property type="project" value="UniProtKB-KW"/>
</dbReference>
<sequence>MCYYVSNQLTRKEMKDTFGVTYEGPDYQGSEFTNGFSFPQTPVILDDNRTEAVLGDWGLVPAWAKDRTLQKSTLNARIETLTEKPSFKDSVSHRCLVLVKGFYEWKQLDSQGKRKEKYYIRLDNGEKPFALGGIYNFWTDPQTNEMLTSFAIVTSGANELMSEIHNTKDRMPLVLAKDAENAWLSDHTLEDFAFPHYNPSLIAVNLDAGSPTQLSLF</sequence>
<dbReference type="EMBL" id="RJUG01000001">
    <property type="protein sequence ID" value="ROI10490.1"/>
    <property type="molecule type" value="Genomic_DNA"/>
</dbReference>
<keyword evidence="7" id="KW-0456">Lyase</keyword>
<reference evidence="10" key="1">
    <citation type="submission" date="2018-11" db="EMBL/GenBank/DDBJ databases">
        <title>Proposal to divide the Flavobacteriaceae and reorganize its genera based on Amino Acid Identity values calculated from whole genome sequences.</title>
        <authorList>
            <person name="Nicholson A.C."/>
            <person name="Gulvik C.A."/>
            <person name="Whitney A.M."/>
            <person name="Humrighouse B.W."/>
            <person name="Bell M."/>
            <person name="Holmens B."/>
            <person name="Steigerwalt A."/>
            <person name="Villarma A."/>
            <person name="Sheth M."/>
            <person name="Batra D."/>
            <person name="Pryor J."/>
            <person name="Bernardet J.-F."/>
            <person name="Hugo C."/>
            <person name="Kampfer P."/>
            <person name="Newman J."/>
            <person name="Mcquiston J.R."/>
        </authorList>
    </citation>
    <scope>NUCLEOTIDE SEQUENCE [LARGE SCALE GENOMIC DNA]</scope>
    <source>
        <strain evidence="10">H3056</strain>
    </source>
</reference>
<dbReference type="GO" id="GO:0006508">
    <property type="term" value="P:proteolysis"/>
    <property type="evidence" value="ECO:0007669"/>
    <property type="project" value="UniProtKB-KW"/>
</dbReference>
<evidence type="ECO:0000256" key="6">
    <source>
        <dbReference type="ARBA" id="ARBA00023125"/>
    </source>
</evidence>
<evidence type="ECO:0000256" key="8">
    <source>
        <dbReference type="RuleBase" id="RU364100"/>
    </source>
</evidence>
<evidence type="ECO:0000313" key="9">
    <source>
        <dbReference type="EMBL" id="ROI10490.1"/>
    </source>
</evidence>
<dbReference type="RefSeq" id="WP_123264582.1">
    <property type="nucleotide sequence ID" value="NZ_RJUG01000001.1"/>
</dbReference>